<accession>A0ABV4NKB4</accession>
<keyword evidence="2" id="KW-1185">Reference proteome</keyword>
<dbReference type="EMBL" id="JBGMEL010000004">
    <property type="protein sequence ID" value="MFA0790002.1"/>
    <property type="molecule type" value="Genomic_DNA"/>
</dbReference>
<dbReference type="Pfam" id="PF18950">
    <property type="entry name" value="DUF5694"/>
    <property type="match status" value="1"/>
</dbReference>
<sequence>MGFRIAKKAGLNAVLCHDEREVHWNGEALMAHMEKFEPERKASNDEFLKNFSKETGERHKTLPLKTLLQLDNDPTEDRKNMNLYLMNNDINTGEAFAGADASASWWHRNFRMYANIQAKAQPGTKVIAIAGSGDTAILKIQLTTDL</sequence>
<dbReference type="Proteomes" id="UP001569414">
    <property type="component" value="Unassembled WGS sequence"/>
</dbReference>
<name>A0ABV4NKB4_9GAMM</name>
<dbReference type="RefSeq" id="WP_371842889.1">
    <property type="nucleotide sequence ID" value="NZ_JBGMEL010000004.1"/>
</dbReference>
<gene>
    <name evidence="1" type="ORF">ACCI51_05540</name>
</gene>
<reference evidence="1 2" key="1">
    <citation type="submission" date="2024-08" db="EMBL/GenBank/DDBJ databases">
        <authorList>
            <person name="Ishaq N."/>
        </authorList>
    </citation>
    <scope>NUCLEOTIDE SEQUENCE [LARGE SCALE GENOMIC DNA]</scope>
    <source>
        <strain evidence="1 2">JCM 30400</strain>
    </source>
</reference>
<evidence type="ECO:0000313" key="2">
    <source>
        <dbReference type="Proteomes" id="UP001569414"/>
    </source>
</evidence>
<proteinExistence type="predicted"/>
<organism evidence="1 2">
    <name type="scientific">Microbulbifer echini</name>
    <dbReference type="NCBI Taxonomy" id="1529067"/>
    <lineage>
        <taxon>Bacteria</taxon>
        <taxon>Pseudomonadati</taxon>
        <taxon>Pseudomonadota</taxon>
        <taxon>Gammaproteobacteria</taxon>
        <taxon>Cellvibrionales</taxon>
        <taxon>Microbulbiferaceae</taxon>
        <taxon>Microbulbifer</taxon>
    </lineage>
</organism>
<protein>
    <submittedName>
        <fullName evidence="1">DUF5694 domain-containing protein</fullName>
    </submittedName>
</protein>
<comment type="caution">
    <text evidence="1">The sequence shown here is derived from an EMBL/GenBank/DDBJ whole genome shotgun (WGS) entry which is preliminary data.</text>
</comment>
<evidence type="ECO:0000313" key="1">
    <source>
        <dbReference type="EMBL" id="MFA0790002.1"/>
    </source>
</evidence>
<dbReference type="InterPro" id="IPR043749">
    <property type="entry name" value="DUF5694"/>
</dbReference>